<dbReference type="RefSeq" id="WP_168057682.1">
    <property type="nucleotide sequence ID" value="NZ_VTOW01000001.1"/>
</dbReference>
<comment type="subcellular location">
    <subcellularLocation>
        <location evidence="8">Cytoplasm</location>
    </subcellularLocation>
</comment>
<evidence type="ECO:0000256" key="3">
    <source>
        <dbReference type="ARBA" id="ARBA00022679"/>
    </source>
</evidence>
<dbReference type="UniPathway" id="UPA00241">
    <property type="reaction ID" value="UER00356"/>
</dbReference>
<evidence type="ECO:0000256" key="6">
    <source>
        <dbReference type="ARBA" id="ARBA00022840"/>
    </source>
</evidence>
<evidence type="ECO:0000256" key="8">
    <source>
        <dbReference type="HAMAP-Rule" id="MF_00376"/>
    </source>
</evidence>
<accession>A0A7X6DLJ5</accession>
<dbReference type="GO" id="GO:0004140">
    <property type="term" value="F:dephospho-CoA kinase activity"/>
    <property type="evidence" value="ECO:0007669"/>
    <property type="project" value="UniProtKB-UniRule"/>
</dbReference>
<dbReference type="GO" id="GO:0015937">
    <property type="term" value="P:coenzyme A biosynthetic process"/>
    <property type="evidence" value="ECO:0007669"/>
    <property type="project" value="UniProtKB-UniRule"/>
</dbReference>
<comment type="similarity">
    <text evidence="1 8">Belongs to the CoaE family.</text>
</comment>
<keyword evidence="2 8" id="KW-0963">Cytoplasm</keyword>
<keyword evidence="6 8" id="KW-0067">ATP-binding</keyword>
<dbReference type="Gene3D" id="3.40.50.300">
    <property type="entry name" value="P-loop containing nucleotide triphosphate hydrolases"/>
    <property type="match status" value="1"/>
</dbReference>
<dbReference type="EMBL" id="VTOW01000001">
    <property type="protein sequence ID" value="NKE69377.1"/>
    <property type="molecule type" value="Genomic_DNA"/>
</dbReference>
<proteinExistence type="inferred from homology"/>
<dbReference type="SUPFAM" id="SSF52540">
    <property type="entry name" value="P-loop containing nucleoside triphosphate hydrolases"/>
    <property type="match status" value="1"/>
</dbReference>
<keyword evidence="5 8" id="KW-0418">Kinase</keyword>
<dbReference type="FunFam" id="3.40.50.300:FF:000991">
    <property type="entry name" value="Dephospho-CoA kinase"/>
    <property type="match status" value="1"/>
</dbReference>
<sequence>MIWVGLTGGIASGKSTVSRLFRETGAFVIDADEIAHAVIRKGAPAYAGVVEAFGAAILDKKGEIDRKRLGEIVFNDARRRERLNQLVHPHVYAQAEKEKRAIAAAHPEAVILFDVPLLIETGAHREMDLVIVVYADRATQIERLIERDGLTREEAERRIDAQMPLDEKRRFADEIIDTRAPLPGVEGAVRSLYQRLHDRAISRRIS</sequence>
<dbReference type="Proteomes" id="UP000534783">
    <property type="component" value="Unassembled WGS sequence"/>
</dbReference>
<evidence type="ECO:0000256" key="5">
    <source>
        <dbReference type="ARBA" id="ARBA00022777"/>
    </source>
</evidence>
<comment type="catalytic activity">
    <reaction evidence="8">
        <text>3'-dephospho-CoA + ATP = ADP + CoA + H(+)</text>
        <dbReference type="Rhea" id="RHEA:18245"/>
        <dbReference type="ChEBI" id="CHEBI:15378"/>
        <dbReference type="ChEBI" id="CHEBI:30616"/>
        <dbReference type="ChEBI" id="CHEBI:57287"/>
        <dbReference type="ChEBI" id="CHEBI:57328"/>
        <dbReference type="ChEBI" id="CHEBI:456216"/>
        <dbReference type="EC" id="2.7.1.24"/>
    </reaction>
</comment>
<comment type="pathway">
    <text evidence="8">Cofactor biosynthesis; coenzyme A biosynthesis; CoA from (R)-pantothenate: step 5/5.</text>
</comment>
<dbReference type="GO" id="GO:0005737">
    <property type="term" value="C:cytoplasm"/>
    <property type="evidence" value="ECO:0007669"/>
    <property type="project" value="UniProtKB-SubCell"/>
</dbReference>
<dbReference type="InterPro" id="IPR027417">
    <property type="entry name" value="P-loop_NTPase"/>
</dbReference>
<evidence type="ECO:0000256" key="4">
    <source>
        <dbReference type="ARBA" id="ARBA00022741"/>
    </source>
</evidence>
<dbReference type="InterPro" id="IPR001977">
    <property type="entry name" value="Depp_CoAkinase"/>
</dbReference>
<evidence type="ECO:0000256" key="9">
    <source>
        <dbReference type="NCBIfam" id="TIGR00152"/>
    </source>
</evidence>
<comment type="function">
    <text evidence="8">Catalyzes the phosphorylation of the 3'-hydroxyl group of dephosphocoenzyme A to form coenzyme A.</text>
</comment>
<evidence type="ECO:0000313" key="11">
    <source>
        <dbReference type="Proteomes" id="UP000534783"/>
    </source>
</evidence>
<dbReference type="PANTHER" id="PTHR10695:SF46">
    <property type="entry name" value="BIFUNCTIONAL COENZYME A SYNTHASE-RELATED"/>
    <property type="match status" value="1"/>
</dbReference>
<dbReference type="AlphaFoldDB" id="A0A7X6DLJ5"/>
<keyword evidence="3 8" id="KW-0808">Transferase</keyword>
<reference evidence="10 11" key="1">
    <citation type="journal article" date="2020" name="Nature">
        <title>Bacterial chemolithoautotrophy via manganese oxidation.</title>
        <authorList>
            <person name="Yu H."/>
            <person name="Leadbetter J.R."/>
        </authorList>
    </citation>
    <scope>NUCLEOTIDE SEQUENCE [LARGE SCALE GENOMIC DNA]</scope>
    <source>
        <strain evidence="10 11">Mn-1</strain>
    </source>
</reference>
<dbReference type="NCBIfam" id="TIGR00152">
    <property type="entry name" value="dephospho-CoA kinase"/>
    <property type="match status" value="1"/>
</dbReference>
<comment type="caution">
    <text evidence="10">The sequence shown here is derived from an EMBL/GenBank/DDBJ whole genome shotgun (WGS) entry which is preliminary data.</text>
</comment>
<protein>
    <recommendedName>
        <fullName evidence="8 9">Dephospho-CoA kinase</fullName>
        <ecNumber evidence="8 9">2.7.1.24</ecNumber>
    </recommendedName>
    <alternativeName>
        <fullName evidence="8">Dephosphocoenzyme A kinase</fullName>
    </alternativeName>
</protein>
<dbReference type="PANTHER" id="PTHR10695">
    <property type="entry name" value="DEPHOSPHO-COA KINASE-RELATED"/>
    <property type="match status" value="1"/>
</dbReference>
<evidence type="ECO:0000313" key="10">
    <source>
        <dbReference type="EMBL" id="NKE69377.1"/>
    </source>
</evidence>
<dbReference type="PROSITE" id="PS51219">
    <property type="entry name" value="DPCK"/>
    <property type="match status" value="1"/>
</dbReference>
<dbReference type="Pfam" id="PF01121">
    <property type="entry name" value="CoaE"/>
    <property type="match status" value="1"/>
</dbReference>
<dbReference type="EC" id="2.7.1.24" evidence="8 9"/>
<keyword evidence="7 8" id="KW-0173">Coenzyme A biosynthesis</keyword>
<evidence type="ECO:0000256" key="2">
    <source>
        <dbReference type="ARBA" id="ARBA00022490"/>
    </source>
</evidence>
<gene>
    <name evidence="8" type="primary">coaE</name>
    <name evidence="10" type="ORF">MNODULE_01235</name>
</gene>
<evidence type="ECO:0000256" key="1">
    <source>
        <dbReference type="ARBA" id="ARBA00009018"/>
    </source>
</evidence>
<feature type="binding site" evidence="8">
    <location>
        <begin position="11"/>
        <end position="16"/>
    </location>
    <ligand>
        <name>ATP</name>
        <dbReference type="ChEBI" id="CHEBI:30616"/>
    </ligand>
</feature>
<name>A0A7X6DLJ5_9BACT</name>
<dbReference type="CDD" id="cd02022">
    <property type="entry name" value="DPCK"/>
    <property type="match status" value="1"/>
</dbReference>
<evidence type="ECO:0000256" key="7">
    <source>
        <dbReference type="ARBA" id="ARBA00022993"/>
    </source>
</evidence>
<dbReference type="HAMAP" id="MF_00376">
    <property type="entry name" value="Dephospho_CoA_kinase"/>
    <property type="match status" value="1"/>
</dbReference>
<keyword evidence="4 8" id="KW-0547">Nucleotide-binding</keyword>
<organism evidence="10 11">
    <name type="scientific">Candidatus Manganitrophus noduliformans</name>
    <dbReference type="NCBI Taxonomy" id="2606439"/>
    <lineage>
        <taxon>Bacteria</taxon>
        <taxon>Pseudomonadati</taxon>
        <taxon>Nitrospirota</taxon>
        <taxon>Nitrospiria</taxon>
        <taxon>Candidatus Troglogloeales</taxon>
        <taxon>Candidatus Manganitrophaceae</taxon>
        <taxon>Candidatus Manganitrophus</taxon>
    </lineage>
</organism>
<dbReference type="GO" id="GO:0005524">
    <property type="term" value="F:ATP binding"/>
    <property type="evidence" value="ECO:0007669"/>
    <property type="project" value="UniProtKB-UniRule"/>
</dbReference>
<keyword evidence="11" id="KW-1185">Reference proteome</keyword>